<accession>A0AC35TGU4</accession>
<evidence type="ECO:0000313" key="1">
    <source>
        <dbReference type="Proteomes" id="UP000095286"/>
    </source>
</evidence>
<dbReference type="Proteomes" id="UP000095286">
    <property type="component" value="Unplaced"/>
</dbReference>
<organism evidence="1 2">
    <name type="scientific">Rhabditophanes sp. KR3021</name>
    <dbReference type="NCBI Taxonomy" id="114890"/>
    <lineage>
        <taxon>Eukaryota</taxon>
        <taxon>Metazoa</taxon>
        <taxon>Ecdysozoa</taxon>
        <taxon>Nematoda</taxon>
        <taxon>Chromadorea</taxon>
        <taxon>Rhabditida</taxon>
        <taxon>Tylenchina</taxon>
        <taxon>Panagrolaimomorpha</taxon>
        <taxon>Strongyloidoidea</taxon>
        <taxon>Alloionematidae</taxon>
        <taxon>Rhabditophanes</taxon>
    </lineage>
</organism>
<protein>
    <submittedName>
        <fullName evidence="2">Methylmalonic aciduria and homocystinuria type D protein, mitochondrial</fullName>
    </submittedName>
</protein>
<name>A0AC35TGU4_9BILA</name>
<evidence type="ECO:0000313" key="2">
    <source>
        <dbReference type="WBParaSite" id="RSKR_0000035900.1"/>
    </source>
</evidence>
<sequence length="244" mass="28112">MEHPHDEVRQNPLLGPKKDFPLPGDVTSDFITMSLPPREPAIKVYKPDTSNNISIQDVLNASELSVQRDEEFRPESFSESHVFDKCEIEVKFDECPKLLRKDLNRMFVDHVFTSDSVCVINIAQKSIHDMVAWNREMETEREALNESFIHTAKDVCELIQKEGYWADFIDPMSGRPYYGGYTNCSLFETDERYMKMGFKIEDLGCCKVIKHMKWGTHVFVGSIFTEAPTESAVMKEIKSAIKEI</sequence>
<proteinExistence type="predicted"/>
<reference evidence="2" key="1">
    <citation type="submission" date="2016-11" db="UniProtKB">
        <authorList>
            <consortium name="WormBaseParasite"/>
        </authorList>
    </citation>
    <scope>IDENTIFICATION</scope>
    <source>
        <strain evidence="2">KR3021</strain>
    </source>
</reference>
<dbReference type="WBParaSite" id="RSKR_0000035900.1">
    <property type="protein sequence ID" value="RSKR_0000035900.1"/>
    <property type="gene ID" value="RSKR_0000035900"/>
</dbReference>